<dbReference type="EMBL" id="QXGD01000477">
    <property type="protein sequence ID" value="KAE9238118.1"/>
    <property type="molecule type" value="Genomic_DNA"/>
</dbReference>
<reference evidence="5 6" key="1">
    <citation type="submission" date="2018-08" db="EMBL/GenBank/DDBJ databases">
        <title>Genomic investigation of the strawberry pathogen Phytophthora fragariae indicates pathogenicity is determined by transcriptional variation in three key races.</title>
        <authorList>
            <person name="Adams T.M."/>
            <person name="Armitage A.D."/>
            <person name="Sobczyk M.K."/>
            <person name="Bates H.J."/>
            <person name="Dunwell J.M."/>
            <person name="Nellist C.F."/>
            <person name="Harrison R.J."/>
        </authorList>
    </citation>
    <scope>NUCLEOTIDE SEQUENCE [LARGE SCALE GENOMIC DNA]</scope>
    <source>
        <strain evidence="4 5">A4</strain>
        <strain evidence="3 6">BC-1</strain>
        <strain evidence="2 7">BC-23</strain>
    </source>
</reference>
<dbReference type="EMBL" id="QXGE01000391">
    <property type="protein sequence ID" value="KAE9313802.1"/>
    <property type="molecule type" value="Genomic_DNA"/>
</dbReference>
<organism evidence="4 5">
    <name type="scientific">Phytophthora fragariae</name>
    <dbReference type="NCBI Taxonomy" id="53985"/>
    <lineage>
        <taxon>Eukaryota</taxon>
        <taxon>Sar</taxon>
        <taxon>Stramenopiles</taxon>
        <taxon>Oomycota</taxon>
        <taxon>Peronosporomycetes</taxon>
        <taxon>Peronosporales</taxon>
        <taxon>Peronosporaceae</taxon>
        <taxon>Phytophthora</taxon>
    </lineage>
</organism>
<accession>A0A6A4DT25</accession>
<protein>
    <submittedName>
        <fullName evidence="4">Uncharacterized protein</fullName>
    </submittedName>
</protein>
<dbReference type="Proteomes" id="UP000476176">
    <property type="component" value="Unassembled WGS sequence"/>
</dbReference>
<feature type="region of interest" description="Disordered" evidence="1">
    <location>
        <begin position="25"/>
        <end position="48"/>
    </location>
</feature>
<evidence type="ECO:0000313" key="3">
    <source>
        <dbReference type="EMBL" id="KAE9238118.1"/>
    </source>
</evidence>
<dbReference type="Proteomes" id="UP000437068">
    <property type="component" value="Unassembled WGS sequence"/>
</dbReference>
<gene>
    <name evidence="4" type="ORF">PF001_g8572</name>
    <name evidence="3" type="ORF">PF002_g10741</name>
    <name evidence="2" type="ORF">PF004_g8478</name>
</gene>
<evidence type="ECO:0000313" key="4">
    <source>
        <dbReference type="EMBL" id="KAE9313802.1"/>
    </source>
</evidence>
<comment type="caution">
    <text evidence="4">The sequence shown here is derived from an EMBL/GenBank/DDBJ whole genome shotgun (WGS) entry which is preliminary data.</text>
</comment>
<evidence type="ECO:0000256" key="1">
    <source>
        <dbReference type="SAM" id="MobiDB-lite"/>
    </source>
</evidence>
<evidence type="ECO:0000313" key="6">
    <source>
        <dbReference type="Proteomes" id="UP000440367"/>
    </source>
</evidence>
<dbReference type="EMBL" id="QXGC01000395">
    <property type="protein sequence ID" value="KAE9237815.1"/>
    <property type="molecule type" value="Genomic_DNA"/>
</dbReference>
<name>A0A6A4DT25_9STRA</name>
<dbReference type="AlphaFoldDB" id="A0A6A4DT25"/>
<evidence type="ECO:0000313" key="7">
    <source>
        <dbReference type="Proteomes" id="UP000476176"/>
    </source>
</evidence>
<dbReference type="Proteomes" id="UP000440367">
    <property type="component" value="Unassembled WGS sequence"/>
</dbReference>
<evidence type="ECO:0000313" key="5">
    <source>
        <dbReference type="Proteomes" id="UP000437068"/>
    </source>
</evidence>
<proteinExistence type="predicted"/>
<evidence type="ECO:0000313" key="2">
    <source>
        <dbReference type="EMBL" id="KAE9237815.1"/>
    </source>
</evidence>
<sequence length="99" mass="11077">MQPLRQRQLRAQCCINHIGPAVKRRPLADARKRQTAARRSFLPISREPTQAAAVQSRTKLALLAHMIAPRTIRPASNSNAEKSCIAHTKCHSRQSRCAD</sequence>